<proteinExistence type="inferred from homology"/>
<dbReference type="NCBIfam" id="TIGR04382">
    <property type="entry name" value="myo_inos_iolC_N"/>
    <property type="match status" value="1"/>
</dbReference>
<protein>
    <submittedName>
        <fullName evidence="6">5-dehydro-2-deoxygluconokinase</fullName>
    </submittedName>
</protein>
<sequence length="334" mass="36074">MKFDLLTFGRASIDLYSKNIGAEFNDIQLLSTAIGGSPVNISVGAQRLGLKTSIVTAVGNDPVGGFIVNTLQQEKVDISLINTIEGTTSTAVVCGIVPPDKFPLVFYRDKAPDNYITIDMVNTIDFAQYKSFLMTGTALSVEPTRSAAIYTTEKARAKGTTIFLDIDFRANLWHDVRAFGVTLRQYLPLCDVVIGTEEELLAMGLTDSNQVKIKDNAISSPVIEGDIDAVIKQVLSSGVKLLLVKAGAKGVVAYYPGGKTENIPGFPVDVINVLGAGDAFASGFIYGYLQNWDTYKSARLANACGAWIVTKQGCSNYAPTYEEIMQFIKDNGDF</sequence>
<accession>A0A316WXY9</accession>
<keyword evidence="7" id="KW-1185">Reference proteome</keyword>
<evidence type="ECO:0000313" key="7">
    <source>
        <dbReference type="Proteomes" id="UP000236594"/>
    </source>
</evidence>
<dbReference type="Pfam" id="PF00294">
    <property type="entry name" value="PfkB"/>
    <property type="match status" value="1"/>
</dbReference>
<evidence type="ECO:0000259" key="5">
    <source>
        <dbReference type="Pfam" id="PF00294"/>
    </source>
</evidence>
<evidence type="ECO:0000256" key="1">
    <source>
        <dbReference type="ARBA" id="ARBA00010688"/>
    </source>
</evidence>
<dbReference type="InterPro" id="IPR050306">
    <property type="entry name" value="PfkB_Carbo_kinase"/>
</dbReference>
<dbReference type="InterPro" id="IPR029056">
    <property type="entry name" value="Ribokinase-like"/>
</dbReference>
<gene>
    <name evidence="6" type="primary">iolC</name>
    <name evidence="6" type="ORF">C1631_021110</name>
</gene>
<dbReference type="OrthoDB" id="9813569at2"/>
<keyword evidence="2 4" id="KW-0808">Transferase</keyword>
<name>A0A316WXY9_9FLAO</name>
<dbReference type="GO" id="GO:0008865">
    <property type="term" value="F:fructokinase activity"/>
    <property type="evidence" value="ECO:0007669"/>
    <property type="project" value="UniProtKB-ARBA"/>
</dbReference>
<evidence type="ECO:0000256" key="4">
    <source>
        <dbReference type="RuleBase" id="RU003704"/>
    </source>
</evidence>
<dbReference type="PANTHER" id="PTHR43085">
    <property type="entry name" value="HEXOKINASE FAMILY MEMBER"/>
    <property type="match status" value="1"/>
</dbReference>
<dbReference type="EMBL" id="PPED02000006">
    <property type="protein sequence ID" value="PWN65103.1"/>
    <property type="molecule type" value="Genomic_DNA"/>
</dbReference>
<dbReference type="CDD" id="cd01166">
    <property type="entry name" value="KdgK"/>
    <property type="match status" value="1"/>
</dbReference>
<dbReference type="InterPro" id="IPR011611">
    <property type="entry name" value="PfkB_dom"/>
</dbReference>
<dbReference type="InterPro" id="IPR002173">
    <property type="entry name" value="Carboh/pur_kinase_PfkB_CS"/>
</dbReference>
<comment type="similarity">
    <text evidence="1 4">Belongs to the carbohydrate kinase PfkB family.</text>
</comment>
<dbReference type="InterPro" id="IPR030830">
    <property type="entry name" value="Myo_inos_IolC"/>
</dbReference>
<dbReference type="RefSeq" id="WP_109714036.1">
    <property type="nucleotide sequence ID" value="NZ_PPED02000006.1"/>
</dbReference>
<keyword evidence="3 4" id="KW-0418">Kinase</keyword>
<dbReference type="SUPFAM" id="SSF53613">
    <property type="entry name" value="Ribokinase-like"/>
    <property type="match status" value="1"/>
</dbReference>
<dbReference type="GO" id="GO:0006000">
    <property type="term" value="P:fructose metabolic process"/>
    <property type="evidence" value="ECO:0007669"/>
    <property type="project" value="UniProtKB-ARBA"/>
</dbReference>
<organism evidence="6 7">
    <name type="scientific">Chryseobacterium phosphatilyticum</name>
    <dbReference type="NCBI Taxonomy" id="475075"/>
    <lineage>
        <taxon>Bacteria</taxon>
        <taxon>Pseudomonadati</taxon>
        <taxon>Bacteroidota</taxon>
        <taxon>Flavobacteriia</taxon>
        <taxon>Flavobacteriales</taxon>
        <taxon>Weeksellaceae</taxon>
        <taxon>Chryseobacterium group</taxon>
        <taxon>Chryseobacterium</taxon>
    </lineage>
</organism>
<dbReference type="PANTHER" id="PTHR43085:SF49">
    <property type="entry name" value="5-DEHYDRO-2-DEOXYGLUCONOKINASE"/>
    <property type="match status" value="1"/>
</dbReference>
<dbReference type="Proteomes" id="UP000236594">
    <property type="component" value="Unassembled WGS sequence"/>
</dbReference>
<dbReference type="AlphaFoldDB" id="A0A316WXY9"/>
<evidence type="ECO:0000256" key="2">
    <source>
        <dbReference type="ARBA" id="ARBA00022679"/>
    </source>
</evidence>
<comment type="caution">
    <text evidence="6">The sequence shown here is derived from an EMBL/GenBank/DDBJ whole genome shotgun (WGS) entry which is preliminary data.</text>
</comment>
<feature type="domain" description="Carbohydrate kinase PfkB" evidence="5">
    <location>
        <begin position="4"/>
        <end position="320"/>
    </location>
</feature>
<reference evidence="6 7" key="1">
    <citation type="submission" date="2018-04" db="EMBL/GenBank/DDBJ databases">
        <title>Draft Genome Sequence of Phosphate-Solubilizing Chryseobacterium sp. ISE14 that is a Biocontrol and Plant Growth-Promoting Rhizobacterium Isolated from Cucumber.</title>
        <authorList>
            <person name="Jeong J.-J."/>
            <person name="Sang M.K."/>
            <person name="Choi I.-G."/>
            <person name="Kim K.D."/>
        </authorList>
    </citation>
    <scope>NUCLEOTIDE SEQUENCE [LARGE SCALE GENOMIC DNA]</scope>
    <source>
        <strain evidence="6 7">ISE14</strain>
    </source>
</reference>
<evidence type="ECO:0000256" key="3">
    <source>
        <dbReference type="ARBA" id="ARBA00022777"/>
    </source>
</evidence>
<dbReference type="InterPro" id="IPR002139">
    <property type="entry name" value="Ribo/fructo_kinase"/>
</dbReference>
<dbReference type="Gene3D" id="3.40.1190.20">
    <property type="match status" value="1"/>
</dbReference>
<dbReference type="PROSITE" id="PS00584">
    <property type="entry name" value="PFKB_KINASES_2"/>
    <property type="match status" value="1"/>
</dbReference>
<evidence type="ECO:0000313" key="6">
    <source>
        <dbReference type="EMBL" id="PWN65103.1"/>
    </source>
</evidence>
<dbReference type="PRINTS" id="PR00990">
    <property type="entry name" value="RIBOKINASE"/>
</dbReference>